<feature type="coiled-coil region" evidence="1">
    <location>
        <begin position="65"/>
        <end position="231"/>
    </location>
</feature>
<protein>
    <submittedName>
        <fullName evidence="3">Integrase</fullName>
    </submittedName>
</protein>
<feature type="coiled-coil region" evidence="1">
    <location>
        <begin position="270"/>
        <end position="325"/>
    </location>
</feature>
<accession>A0A6A7MWD5</accession>
<name>A0A6A7MWD5_9BURK</name>
<keyword evidence="1" id="KW-0175">Coiled coil</keyword>
<comment type="caution">
    <text evidence="3">The sequence shown here is derived from an EMBL/GenBank/DDBJ whole genome shotgun (WGS) entry which is preliminary data.</text>
</comment>
<dbReference type="RefSeq" id="WP_152836414.1">
    <property type="nucleotide sequence ID" value="NZ_WHUG01000001.1"/>
</dbReference>
<dbReference type="AlphaFoldDB" id="A0A6A7MWD5"/>
<gene>
    <name evidence="3" type="ORF">GEV02_02855</name>
</gene>
<proteinExistence type="predicted"/>
<organism evidence="3 4">
    <name type="scientific">Rugamonas aquatica</name>
    <dbReference type="NCBI Taxonomy" id="2743357"/>
    <lineage>
        <taxon>Bacteria</taxon>
        <taxon>Pseudomonadati</taxon>
        <taxon>Pseudomonadota</taxon>
        <taxon>Betaproteobacteria</taxon>
        <taxon>Burkholderiales</taxon>
        <taxon>Oxalobacteraceae</taxon>
        <taxon>Telluria group</taxon>
        <taxon>Rugamonas</taxon>
    </lineage>
</organism>
<dbReference type="InterPro" id="IPR021104">
    <property type="entry name" value="KfrA_DNA-bd_N"/>
</dbReference>
<dbReference type="Pfam" id="PF11740">
    <property type="entry name" value="KfrA_N"/>
    <property type="match status" value="1"/>
</dbReference>
<feature type="domain" description="KfrA N-terminal DNA-binding" evidence="2">
    <location>
        <begin position="8"/>
        <end position="117"/>
    </location>
</feature>
<evidence type="ECO:0000313" key="3">
    <source>
        <dbReference type="EMBL" id="MQA37079.1"/>
    </source>
</evidence>
<evidence type="ECO:0000259" key="2">
    <source>
        <dbReference type="Pfam" id="PF11740"/>
    </source>
</evidence>
<sequence length="347" mass="38888">MARSGLYKSDVQKARDALIAQGVNPSVDAVRVALGNTGSKTTIHKYLKELEEEDGGAGRRRSSISETLQDLVERLAVRLEDEAQERIAAARVASDAKAVEQAALLQAAQNENAQQRARVLELQATVQEQAAALAASRSDLQRESTARQVTEQQVTDLQQRLAENEAHRQSLEEKHQHARQALEHYRQSVKEQREADIRRHEQQIQQVHAELRQAQQTVVVKQEETTRLNQEGAKLVLELSHTKQNLYEQLTQVRKLEQKVDSLQSLHMHASDTERQLVSKIAEAELLNEQLNNANDQIAPIKVQVRELELLLAQANAKAQAQEQIGEQLRAYLDKIAATSTASEDGK</sequence>
<evidence type="ECO:0000256" key="1">
    <source>
        <dbReference type="SAM" id="Coils"/>
    </source>
</evidence>
<keyword evidence="4" id="KW-1185">Reference proteome</keyword>
<evidence type="ECO:0000313" key="4">
    <source>
        <dbReference type="Proteomes" id="UP000440498"/>
    </source>
</evidence>
<dbReference type="Proteomes" id="UP000440498">
    <property type="component" value="Unassembled WGS sequence"/>
</dbReference>
<dbReference type="EMBL" id="WHUG01000001">
    <property type="protein sequence ID" value="MQA37079.1"/>
    <property type="molecule type" value="Genomic_DNA"/>
</dbReference>
<reference evidence="3 4" key="1">
    <citation type="submission" date="2019-10" db="EMBL/GenBank/DDBJ databases">
        <title>Two novel species isolated from a subtropical stream in China.</title>
        <authorList>
            <person name="Lu H."/>
        </authorList>
    </citation>
    <scope>NUCLEOTIDE SEQUENCE [LARGE SCALE GENOMIC DNA]</scope>
    <source>
        <strain evidence="3 4">FT29W</strain>
    </source>
</reference>